<evidence type="ECO:0000256" key="6">
    <source>
        <dbReference type="SAM" id="Phobius"/>
    </source>
</evidence>
<organism evidence="8 9">
    <name type="scientific">Riccia fluitans</name>
    <dbReference type="NCBI Taxonomy" id="41844"/>
    <lineage>
        <taxon>Eukaryota</taxon>
        <taxon>Viridiplantae</taxon>
        <taxon>Streptophyta</taxon>
        <taxon>Embryophyta</taxon>
        <taxon>Marchantiophyta</taxon>
        <taxon>Marchantiopsida</taxon>
        <taxon>Marchantiidae</taxon>
        <taxon>Marchantiales</taxon>
        <taxon>Ricciaceae</taxon>
        <taxon>Riccia</taxon>
    </lineage>
</organism>
<keyword evidence="3" id="KW-0813">Transport</keyword>
<sequence length="468" mass="50516">MTLINPNQVATALQSRPSARVTSALCSTEQTPLLPSGNTCPRGHPLSSVKKTFGNIIIAIVGAGVLGLPYTLKQSGWLAGLLTLTIVAFACFYTMMLLIQCKRKLENDEVDWVETYSDLGLLTYGKAGQFAVDLMIVLTQGGFCVGYLIFIGENLATVFSPSDQVDSNSTIGNQMVDLSGATRVNGEFYSMDGIISSVGTAWAGWSGKSVYIWIIFFLQLVLASIRSLTRLAPFSIFADVANFSAMAFVMSKDVVAVGERGIGNVTAFTGLPSLPFVIGVAIYAFEGFGLVLPLESNMRDRSKFGPTLAWAMACIAFVYTTFALLGYLAFGDMTRDIVTLNLGDTWATAVVKVALCIGLCFTFPVMMHPVHEVCERRIVGSNSYVVRALTTVVAAWLAVSVPRFGDFLSLVGNSVCCILSFVMPAVIHLHVFSDDIGSFQYTIDCLLIVFGMFFGVWGTITSIQNLAQ</sequence>
<feature type="transmembrane region" description="Helical" evidence="6">
    <location>
        <begin position="52"/>
        <end position="71"/>
    </location>
</feature>
<evidence type="ECO:0000256" key="3">
    <source>
        <dbReference type="ARBA" id="ARBA00022970"/>
    </source>
</evidence>
<dbReference type="PANTHER" id="PTHR22950">
    <property type="entry name" value="AMINO ACID TRANSPORTER"/>
    <property type="match status" value="1"/>
</dbReference>
<keyword evidence="2 6" id="KW-0812">Transmembrane</keyword>
<evidence type="ECO:0000256" key="2">
    <source>
        <dbReference type="ARBA" id="ARBA00022692"/>
    </source>
</evidence>
<protein>
    <recommendedName>
        <fullName evidence="7">Amino acid transporter transmembrane domain-containing protein</fullName>
    </recommendedName>
</protein>
<keyword evidence="5 6" id="KW-0472">Membrane</keyword>
<comment type="caution">
    <text evidence="8">The sequence shown here is derived from an EMBL/GenBank/DDBJ whole genome shotgun (WGS) entry which is preliminary data.</text>
</comment>
<feature type="transmembrane region" description="Helical" evidence="6">
    <location>
        <begin position="276"/>
        <end position="295"/>
    </location>
</feature>
<gene>
    <name evidence="8" type="ORF">R1flu_000352</name>
</gene>
<accession>A0ABD1Y3D5</accession>
<dbReference type="GO" id="GO:0006865">
    <property type="term" value="P:amino acid transport"/>
    <property type="evidence" value="ECO:0007669"/>
    <property type="project" value="UniProtKB-KW"/>
</dbReference>
<feature type="transmembrane region" description="Helical" evidence="6">
    <location>
        <begin position="345"/>
        <end position="363"/>
    </location>
</feature>
<evidence type="ECO:0000313" key="8">
    <source>
        <dbReference type="EMBL" id="KAL2620147.1"/>
    </source>
</evidence>
<dbReference type="AlphaFoldDB" id="A0ABD1Y3D5"/>
<evidence type="ECO:0000313" key="9">
    <source>
        <dbReference type="Proteomes" id="UP001605036"/>
    </source>
</evidence>
<evidence type="ECO:0000256" key="5">
    <source>
        <dbReference type="ARBA" id="ARBA00023136"/>
    </source>
</evidence>
<dbReference type="Proteomes" id="UP001605036">
    <property type="component" value="Unassembled WGS sequence"/>
</dbReference>
<evidence type="ECO:0000256" key="4">
    <source>
        <dbReference type="ARBA" id="ARBA00022989"/>
    </source>
</evidence>
<feature type="transmembrane region" description="Helical" evidence="6">
    <location>
        <begin position="130"/>
        <end position="151"/>
    </location>
</feature>
<dbReference type="GO" id="GO:0031090">
    <property type="term" value="C:organelle membrane"/>
    <property type="evidence" value="ECO:0007669"/>
    <property type="project" value="UniProtKB-ARBA"/>
</dbReference>
<feature type="transmembrane region" description="Helical" evidence="6">
    <location>
        <begin position="384"/>
        <end position="401"/>
    </location>
</feature>
<keyword evidence="3" id="KW-0029">Amino-acid transport</keyword>
<evidence type="ECO:0000256" key="1">
    <source>
        <dbReference type="ARBA" id="ARBA00004141"/>
    </source>
</evidence>
<feature type="transmembrane region" description="Helical" evidence="6">
    <location>
        <begin position="210"/>
        <end position="229"/>
    </location>
</feature>
<keyword evidence="9" id="KW-1185">Reference proteome</keyword>
<dbReference type="PANTHER" id="PTHR22950:SF674">
    <property type="entry name" value="AMINO ACID TRANSPORTER AVT3A"/>
    <property type="match status" value="1"/>
</dbReference>
<evidence type="ECO:0000259" key="7">
    <source>
        <dbReference type="Pfam" id="PF01490"/>
    </source>
</evidence>
<feature type="transmembrane region" description="Helical" evidence="6">
    <location>
        <begin position="407"/>
        <end position="429"/>
    </location>
</feature>
<reference evidence="8 9" key="1">
    <citation type="submission" date="2024-09" db="EMBL/GenBank/DDBJ databases">
        <title>Chromosome-scale assembly of Riccia fluitans.</title>
        <authorList>
            <person name="Paukszto L."/>
            <person name="Sawicki J."/>
            <person name="Karawczyk K."/>
            <person name="Piernik-Szablinska J."/>
            <person name="Szczecinska M."/>
            <person name="Mazdziarz M."/>
        </authorList>
    </citation>
    <scope>NUCLEOTIDE SEQUENCE [LARGE SCALE GENOMIC DNA]</scope>
    <source>
        <strain evidence="8">Rf_01</strain>
        <tissue evidence="8">Aerial parts of the thallus</tissue>
    </source>
</reference>
<comment type="subcellular location">
    <subcellularLocation>
        <location evidence="1">Membrane</location>
        <topology evidence="1">Multi-pass membrane protein</topology>
    </subcellularLocation>
</comment>
<feature type="transmembrane region" description="Helical" evidence="6">
    <location>
        <begin position="77"/>
        <end position="99"/>
    </location>
</feature>
<keyword evidence="4 6" id="KW-1133">Transmembrane helix</keyword>
<feature type="transmembrane region" description="Helical" evidence="6">
    <location>
        <begin position="441"/>
        <end position="460"/>
    </location>
</feature>
<name>A0ABD1Y3D5_9MARC</name>
<feature type="transmembrane region" description="Helical" evidence="6">
    <location>
        <begin position="307"/>
        <end position="330"/>
    </location>
</feature>
<feature type="domain" description="Amino acid transporter transmembrane" evidence="7">
    <location>
        <begin position="47"/>
        <end position="463"/>
    </location>
</feature>
<feature type="transmembrane region" description="Helical" evidence="6">
    <location>
        <begin position="236"/>
        <end position="256"/>
    </location>
</feature>
<dbReference type="InterPro" id="IPR013057">
    <property type="entry name" value="AA_transpt_TM"/>
</dbReference>
<proteinExistence type="predicted"/>
<dbReference type="EMBL" id="JBHFFA010000006">
    <property type="protein sequence ID" value="KAL2620147.1"/>
    <property type="molecule type" value="Genomic_DNA"/>
</dbReference>
<dbReference type="Pfam" id="PF01490">
    <property type="entry name" value="Aa_trans"/>
    <property type="match status" value="1"/>
</dbReference>